<gene>
    <name evidence="13" type="ORF">M992_2826</name>
</gene>
<dbReference type="InterPro" id="IPR025949">
    <property type="entry name" value="PapC-like_C"/>
</dbReference>
<dbReference type="InterPro" id="IPR025885">
    <property type="entry name" value="PapC_N"/>
</dbReference>
<evidence type="ECO:0000259" key="11">
    <source>
        <dbReference type="Pfam" id="PF13953"/>
    </source>
</evidence>
<organism evidence="13 14">
    <name type="scientific">Moellerella wisconsensis ATCC 35017</name>
    <dbReference type="NCBI Taxonomy" id="1354267"/>
    <lineage>
        <taxon>Bacteria</taxon>
        <taxon>Pseudomonadati</taxon>
        <taxon>Pseudomonadota</taxon>
        <taxon>Gammaproteobacteria</taxon>
        <taxon>Enterobacterales</taxon>
        <taxon>Morganellaceae</taxon>
        <taxon>Moellerella</taxon>
    </lineage>
</organism>
<evidence type="ECO:0000259" key="12">
    <source>
        <dbReference type="Pfam" id="PF13954"/>
    </source>
</evidence>
<reference evidence="13 14" key="1">
    <citation type="submission" date="2015-07" db="EMBL/GenBank/DDBJ databases">
        <title>ATOL: Assembling a taxonomically balanced genome-scale reconstruction of the evolutionary history of the Enterobacteriaceae.</title>
        <authorList>
            <person name="Plunkett G.III."/>
            <person name="Neeno-Eckwall E.C."/>
            <person name="Glasner J.D."/>
            <person name="Perna N.T."/>
        </authorList>
    </citation>
    <scope>NUCLEOTIDE SEQUENCE [LARGE SCALE GENOMIC DNA]</scope>
    <source>
        <strain evidence="13 14">ATCC 35017</strain>
    </source>
</reference>
<dbReference type="Proteomes" id="UP000053226">
    <property type="component" value="Unassembled WGS sequence"/>
</dbReference>
<feature type="domain" description="PapC N-terminal" evidence="12">
    <location>
        <begin position="66"/>
        <end position="194"/>
    </location>
</feature>
<dbReference type="InterPro" id="IPR037224">
    <property type="entry name" value="PapC_N_sf"/>
</dbReference>
<keyword evidence="3" id="KW-0813">Transport</keyword>
<dbReference type="EMBL" id="LGAA01000027">
    <property type="protein sequence ID" value="KPD01853.1"/>
    <property type="molecule type" value="Genomic_DNA"/>
</dbReference>
<dbReference type="PANTHER" id="PTHR30451">
    <property type="entry name" value="OUTER MEMBRANE USHER PROTEIN"/>
    <property type="match status" value="1"/>
</dbReference>
<accession>A0A0N0I945</accession>
<evidence type="ECO:0000256" key="8">
    <source>
        <dbReference type="ARBA" id="ARBA00023237"/>
    </source>
</evidence>
<dbReference type="GO" id="GO:0009279">
    <property type="term" value="C:cell outer membrane"/>
    <property type="evidence" value="ECO:0007669"/>
    <property type="project" value="UniProtKB-SubCell"/>
</dbReference>
<comment type="subcellular location">
    <subcellularLocation>
        <location evidence="1">Cell outer membrane</location>
        <topology evidence="1">Multi-pass membrane protein</topology>
    </subcellularLocation>
</comment>
<dbReference type="Gene3D" id="2.60.40.2610">
    <property type="entry name" value="Outer membrane usher protein FimD, plug domain"/>
    <property type="match status" value="1"/>
</dbReference>
<keyword evidence="14" id="KW-1185">Reference proteome</keyword>
<evidence type="ECO:0000256" key="4">
    <source>
        <dbReference type="ARBA" id="ARBA00022452"/>
    </source>
</evidence>
<feature type="region of interest" description="Disordered" evidence="9">
    <location>
        <begin position="437"/>
        <end position="456"/>
    </location>
</feature>
<evidence type="ECO:0000256" key="1">
    <source>
        <dbReference type="ARBA" id="ARBA00004571"/>
    </source>
</evidence>
<dbReference type="AlphaFoldDB" id="A0A0N0I945"/>
<evidence type="ECO:0000313" key="14">
    <source>
        <dbReference type="Proteomes" id="UP000053226"/>
    </source>
</evidence>
<evidence type="ECO:0000256" key="10">
    <source>
        <dbReference type="SAM" id="SignalP"/>
    </source>
</evidence>
<evidence type="ECO:0000256" key="3">
    <source>
        <dbReference type="ARBA" id="ARBA00022448"/>
    </source>
</evidence>
<keyword evidence="5" id="KW-0812">Transmembrane</keyword>
<evidence type="ECO:0000256" key="7">
    <source>
        <dbReference type="ARBA" id="ARBA00023136"/>
    </source>
</evidence>
<feature type="region of interest" description="Disordered" evidence="9">
    <location>
        <begin position="481"/>
        <end position="502"/>
    </location>
</feature>
<dbReference type="Pfam" id="PF13953">
    <property type="entry name" value="PapC_C"/>
    <property type="match status" value="1"/>
</dbReference>
<feature type="chain" id="PRO_5005851097" evidence="10">
    <location>
        <begin position="26"/>
        <end position="838"/>
    </location>
</feature>
<keyword evidence="4" id="KW-1134">Transmembrane beta strand</keyword>
<dbReference type="PANTHER" id="PTHR30451:SF8">
    <property type="entry name" value="FIMBRIAL USHER PROTEIN"/>
    <property type="match status" value="1"/>
</dbReference>
<dbReference type="Pfam" id="PF13954">
    <property type="entry name" value="PapC_N"/>
    <property type="match status" value="1"/>
</dbReference>
<evidence type="ECO:0000256" key="5">
    <source>
        <dbReference type="ARBA" id="ARBA00022692"/>
    </source>
</evidence>
<comment type="similarity">
    <text evidence="2">Belongs to the fimbrial export usher family.</text>
</comment>
<name>A0A0N0I945_9GAMM</name>
<dbReference type="InterPro" id="IPR042186">
    <property type="entry name" value="FimD_plug_dom"/>
</dbReference>
<dbReference type="OrthoDB" id="6465993at2"/>
<dbReference type="GO" id="GO:0009297">
    <property type="term" value="P:pilus assembly"/>
    <property type="evidence" value="ECO:0007669"/>
    <property type="project" value="InterPro"/>
</dbReference>
<dbReference type="InterPro" id="IPR043142">
    <property type="entry name" value="PapC-like_C_sf"/>
</dbReference>
<evidence type="ECO:0000313" key="13">
    <source>
        <dbReference type="EMBL" id="KPD01853.1"/>
    </source>
</evidence>
<dbReference type="Gene3D" id="2.60.40.2070">
    <property type="match status" value="1"/>
</dbReference>
<keyword evidence="6 10" id="KW-0732">Signal</keyword>
<feature type="domain" description="PapC-like C-terminal" evidence="11">
    <location>
        <begin position="759"/>
        <end position="822"/>
    </location>
</feature>
<keyword evidence="8" id="KW-0998">Cell outer membrane</keyword>
<dbReference type="Pfam" id="PF00577">
    <property type="entry name" value="Usher"/>
    <property type="match status" value="1"/>
</dbReference>
<dbReference type="InterPro" id="IPR000015">
    <property type="entry name" value="Fimb_usher"/>
</dbReference>
<proteinExistence type="inferred from homology"/>
<comment type="caution">
    <text evidence="13">The sequence shown here is derived from an EMBL/GenBank/DDBJ whole genome shotgun (WGS) entry which is preliminary data.</text>
</comment>
<dbReference type="SUPFAM" id="SSF141729">
    <property type="entry name" value="FimD N-terminal domain-like"/>
    <property type="match status" value="1"/>
</dbReference>
<evidence type="ECO:0000256" key="9">
    <source>
        <dbReference type="SAM" id="MobiDB-lite"/>
    </source>
</evidence>
<sequence>MISIKPRVRWRHGWMIGAFFSVAQAHDNAPVEATMSTSDSTAARQTQPQAVLSKTVSSSTASTIDFDVSALKSLGYGAEVADFFKYSSQFLPGQYDVTMVVNGSSRYPANIMVGETGQVCFTPVLQKMLKLKAVAMDDAATACPDIVTFYPSAQVTPHPNTFTIDLLVPETDFDPQLRGDELTYGGFAVLSNYRLYGMQMKGVDTQHFYQGQFESGMNWHNWMLRNNSSVSAGQNSTQYQFNETTLARSIAPWRSMVQLGQINTQGNLFGGTPLDGIQLYSDASLQTSNTLVVPITGVAESPATVEVLQNGRLLYRTLVPAGPFSLDRINGVVSGQPLQVMVLQDDGRQQQFSVVTNTRALDQIMSEPTYQVAVGQYRRRSGNDNMDTPLIANVEGGARYHHTDYLAGMQMSNRYQSVGGRLSRQWGEQGRISSSLGAQYSRNEDKQGQQWDGSLSSGLGPLSLGVSSLYRTRDYPTLEETLQKSDTEIESDSATAPWWQKSSETQTANSVSASIGNAQWGRLSYALGYNHYYGNKSDTVLHTVSYAKRIGIVSLNTSLQGGNDRDNRLFVNASVPLGRKASVSMQMQRYQDSTTYTSTLNHRPSNLWGYSMGVSHNDEQTRVNGSVNATTAYSQLMGSGSWTDENTHAMMLSASGAVVYSDGLLATSAVPLGDTFGVLRVPGQSGVQINTLGGGTTVTNHWGTAAIPTLPVGRKTTVQLNTKNLPLNVRLETTSFDVAVAKGTVISREVSATLMKQLLLSITLADGTPAPSGSSLVDEKGQLMGIVMGNGNAMLSNEQIGQPVRLRMANQAECLIDYPVPPHFDPNTLYEEAEAMCH</sequence>
<feature type="signal peptide" evidence="10">
    <location>
        <begin position="1"/>
        <end position="25"/>
    </location>
</feature>
<evidence type="ECO:0000256" key="2">
    <source>
        <dbReference type="ARBA" id="ARBA00008064"/>
    </source>
</evidence>
<dbReference type="Gene3D" id="2.60.40.3110">
    <property type="match status" value="1"/>
</dbReference>
<dbReference type="Gene3D" id="3.10.20.410">
    <property type="match status" value="1"/>
</dbReference>
<dbReference type="GO" id="GO:0015473">
    <property type="term" value="F:fimbrial usher porin activity"/>
    <property type="evidence" value="ECO:0007669"/>
    <property type="project" value="InterPro"/>
</dbReference>
<keyword evidence="7" id="KW-0472">Membrane</keyword>
<protein>
    <submittedName>
        <fullName evidence="13">Beta-fimbriae usher protein</fullName>
    </submittedName>
</protein>
<evidence type="ECO:0000256" key="6">
    <source>
        <dbReference type="ARBA" id="ARBA00022729"/>
    </source>
</evidence>